<dbReference type="WBParaSite" id="NBR_0002202901-mRNA-1">
    <property type="protein sequence ID" value="NBR_0002202901-mRNA-1"/>
    <property type="gene ID" value="NBR_0002202901"/>
</dbReference>
<evidence type="ECO:0000313" key="1">
    <source>
        <dbReference type="EMBL" id="VDL86565.1"/>
    </source>
</evidence>
<dbReference type="Proteomes" id="UP000271162">
    <property type="component" value="Unassembled WGS sequence"/>
</dbReference>
<name>A0A0N4YXQ7_NIPBR</name>
<accession>A0A0N4YXQ7</accession>
<reference evidence="1 2" key="2">
    <citation type="submission" date="2018-11" db="EMBL/GenBank/DDBJ databases">
        <authorList>
            <consortium name="Pathogen Informatics"/>
        </authorList>
    </citation>
    <scope>NUCLEOTIDE SEQUENCE [LARGE SCALE GENOMIC DNA]</scope>
</reference>
<proteinExistence type="predicted"/>
<sequence>MCELSMAYNGKVKYWAKAEKIYEFLKEPQLNVITRPELYSIVENDRAVEDPKIARQRRGRPIVSFNMVHDPAKGYPPRPLPQHAYLQRDGKLSIIRANPRSQGVYFCFDELSKGTTNMFYVVQTMTPPVSIVDDRIPEERQHIFDDYCSSPTGSVQISPAINWRFHFQPTFRDEKPGFCTEGTGCAHYQEMRRTIRPKSTGNDSDYECTMDRCRNEIQPIVMQKSSFDPGLEIELRWEDWTSCEGNVPAQRREAHCYIVARDDYTLDEDAEDIANTVDEFKWAVKLSQLVRSDAIRKVGGIRLHSSAVAAILYREDFLKGCGTVQEGVRIAADDVWREYLLPPMGVTEAGGRKIDRKEDIHLTLDTPFQACLR</sequence>
<evidence type="ECO:0000313" key="2">
    <source>
        <dbReference type="Proteomes" id="UP000271162"/>
    </source>
</evidence>
<dbReference type="EMBL" id="UYSL01027276">
    <property type="protein sequence ID" value="VDL86565.1"/>
    <property type="molecule type" value="Genomic_DNA"/>
</dbReference>
<dbReference type="AlphaFoldDB" id="A0A0N4YXQ7"/>
<organism evidence="3">
    <name type="scientific">Nippostrongylus brasiliensis</name>
    <name type="common">Rat hookworm</name>
    <dbReference type="NCBI Taxonomy" id="27835"/>
    <lineage>
        <taxon>Eukaryota</taxon>
        <taxon>Metazoa</taxon>
        <taxon>Ecdysozoa</taxon>
        <taxon>Nematoda</taxon>
        <taxon>Chromadorea</taxon>
        <taxon>Rhabditida</taxon>
        <taxon>Rhabditina</taxon>
        <taxon>Rhabditomorpha</taxon>
        <taxon>Strongyloidea</taxon>
        <taxon>Heligmosomidae</taxon>
        <taxon>Nippostrongylus</taxon>
    </lineage>
</organism>
<protein>
    <submittedName>
        <fullName evidence="3">Ig-like domain-containing protein</fullName>
    </submittedName>
</protein>
<dbReference type="OMA" id="RMSEMAN"/>
<evidence type="ECO:0000313" key="3">
    <source>
        <dbReference type="WBParaSite" id="NBR_0002202901-mRNA-1"/>
    </source>
</evidence>
<keyword evidence="2" id="KW-1185">Reference proteome</keyword>
<gene>
    <name evidence="1" type="ORF">NBR_LOCUS22030</name>
</gene>
<reference evidence="3" key="1">
    <citation type="submission" date="2017-02" db="UniProtKB">
        <authorList>
            <consortium name="WormBaseParasite"/>
        </authorList>
    </citation>
    <scope>IDENTIFICATION</scope>
</reference>